<feature type="transmembrane region" description="Helical" evidence="1">
    <location>
        <begin position="6"/>
        <end position="26"/>
    </location>
</feature>
<dbReference type="EMBL" id="VSSQ01000016">
    <property type="protein sequence ID" value="MPL62020.1"/>
    <property type="molecule type" value="Genomic_DNA"/>
</dbReference>
<evidence type="ECO:0000313" key="2">
    <source>
        <dbReference type="EMBL" id="MPL62020.1"/>
    </source>
</evidence>
<accession>A0A644T5A2</accession>
<gene>
    <name evidence="2" type="ORF">SDC9_07610</name>
</gene>
<dbReference type="AlphaFoldDB" id="A0A644T5A2"/>
<reference evidence="2" key="1">
    <citation type="submission" date="2019-08" db="EMBL/GenBank/DDBJ databases">
        <authorList>
            <person name="Kucharzyk K."/>
            <person name="Murdoch R.W."/>
            <person name="Higgins S."/>
            <person name="Loffler F."/>
        </authorList>
    </citation>
    <scope>NUCLEOTIDE SEQUENCE</scope>
</reference>
<evidence type="ECO:0000256" key="1">
    <source>
        <dbReference type="SAM" id="Phobius"/>
    </source>
</evidence>
<organism evidence="2">
    <name type="scientific">bioreactor metagenome</name>
    <dbReference type="NCBI Taxonomy" id="1076179"/>
    <lineage>
        <taxon>unclassified sequences</taxon>
        <taxon>metagenomes</taxon>
        <taxon>ecological metagenomes</taxon>
    </lineage>
</organism>
<name>A0A644T5A2_9ZZZZ</name>
<sequence length="204" mass="24541">MDVENLTSIGTLLTAIVAVISLIYNWHVTKKNWEFNQKTIDHNKQLLFLDLRKSEIKRAIEEARMDFKQIHVFWKDDEVNFFKLFAIQCRKYYKHLPKYIQNDIKSFLSEIIEDNNLKIDDSFLNASETINTMLESNKNSFKELYNNLDLYITYRDQFNVILKLCRKISEDDNEKIIEFCLNKSKELESYNLDKILDKEFFHDE</sequence>
<proteinExistence type="predicted"/>
<protein>
    <submittedName>
        <fullName evidence="2">Uncharacterized protein</fullName>
    </submittedName>
</protein>
<keyword evidence="1" id="KW-0472">Membrane</keyword>
<keyword evidence="1" id="KW-1133">Transmembrane helix</keyword>
<comment type="caution">
    <text evidence="2">The sequence shown here is derived from an EMBL/GenBank/DDBJ whole genome shotgun (WGS) entry which is preliminary data.</text>
</comment>
<keyword evidence="1" id="KW-0812">Transmembrane</keyword>